<dbReference type="PANTHER" id="PTHR12136">
    <property type="entry name" value="ENHANCED DISEASE RESISTANCE-RELATED"/>
    <property type="match status" value="1"/>
</dbReference>
<sequence>MAVGMVDGTPEAIFLALMSLGPSRSEWDFCVCHGSVVECLDGHTDIIHEKLYSDWLPWSDSMPSLNIIHALCFELITEVILYHSLVHKKCPPQSGYVRAHLKSNVVIIPVNQGQQSIVKHMLAIDWKFWKFYLWPSAARSLTISMLKRVAGVRLLTNRSRSSSSSISEWLRHIHLPQTEKTDNDIDTESAEKIKEDDLIENEMEKPALAHVTLMGLKEEPDEFFDVPEASEFVDDDHSDSEWNAEPSSELCAPVLTLPLEQILTVIYPCNIPKFPDPKLIQFYGSRNCIGSQFFLHLLQNHFHSTCAELEPPKLTPAAGFVRKLHDLATQKKGYMDLQEVAKEDTLLYCYGNSLQKDPTCTLPCSWSAGGSSWFLIRGKNYLQDNQKKHAAQGGSEIFSVINLQVDVDLGSSTMAWGTCNLLLGFLNNLVLEMAFIIQFYRLPCLVPQSLCRCCMCRHRHAGFIAGKSSEGVDQKLCGA</sequence>
<dbReference type="CDD" id="cd00177">
    <property type="entry name" value="START"/>
    <property type="match status" value="1"/>
</dbReference>
<comment type="caution">
    <text evidence="1">The sequence shown here is derived from an EMBL/GenBank/DDBJ whole genome shotgun (WGS) entry which is preliminary data.</text>
</comment>
<organism evidence="1 2">
    <name type="scientific">Hibiscus sabdariffa</name>
    <name type="common">roselle</name>
    <dbReference type="NCBI Taxonomy" id="183260"/>
    <lineage>
        <taxon>Eukaryota</taxon>
        <taxon>Viridiplantae</taxon>
        <taxon>Streptophyta</taxon>
        <taxon>Embryophyta</taxon>
        <taxon>Tracheophyta</taxon>
        <taxon>Spermatophyta</taxon>
        <taxon>Magnoliopsida</taxon>
        <taxon>eudicotyledons</taxon>
        <taxon>Gunneridae</taxon>
        <taxon>Pentapetalae</taxon>
        <taxon>rosids</taxon>
        <taxon>malvids</taxon>
        <taxon>Malvales</taxon>
        <taxon>Malvaceae</taxon>
        <taxon>Malvoideae</taxon>
        <taxon>Hibiscus</taxon>
    </lineage>
</organism>
<dbReference type="EMBL" id="JBBPBM010000006">
    <property type="protein sequence ID" value="KAK8579669.1"/>
    <property type="molecule type" value="Genomic_DNA"/>
</dbReference>
<name>A0ABR2FG08_9ROSI</name>
<dbReference type="Gene3D" id="3.30.530.20">
    <property type="match status" value="1"/>
</dbReference>
<dbReference type="InterPro" id="IPR045096">
    <property type="entry name" value="EDR2-like"/>
</dbReference>
<dbReference type="Proteomes" id="UP001472677">
    <property type="component" value="Unassembled WGS sequence"/>
</dbReference>
<evidence type="ECO:0000313" key="1">
    <source>
        <dbReference type="EMBL" id="KAK8579669.1"/>
    </source>
</evidence>
<dbReference type="InterPro" id="IPR023393">
    <property type="entry name" value="START-like_dom_sf"/>
</dbReference>
<dbReference type="SUPFAM" id="SSF55961">
    <property type="entry name" value="Bet v1-like"/>
    <property type="match status" value="1"/>
</dbReference>
<proteinExistence type="predicted"/>
<dbReference type="PANTHER" id="PTHR12136:SF103">
    <property type="entry name" value="PROTEIN ENHANCED DISEASE RESISTANCE 2-LIKE"/>
    <property type="match status" value="1"/>
</dbReference>
<protein>
    <submittedName>
        <fullName evidence="1">Uncharacterized protein</fullName>
    </submittedName>
</protein>
<gene>
    <name evidence="1" type="ORF">V6N12_069982</name>
</gene>
<evidence type="ECO:0000313" key="2">
    <source>
        <dbReference type="Proteomes" id="UP001472677"/>
    </source>
</evidence>
<keyword evidence="2" id="KW-1185">Reference proteome</keyword>
<accession>A0ABR2FG08</accession>
<reference evidence="1 2" key="1">
    <citation type="journal article" date="2024" name="G3 (Bethesda)">
        <title>Genome assembly of Hibiscus sabdariffa L. provides insights into metabolisms of medicinal natural products.</title>
        <authorList>
            <person name="Kim T."/>
        </authorList>
    </citation>
    <scope>NUCLEOTIDE SEQUENCE [LARGE SCALE GENOMIC DNA]</scope>
    <source>
        <strain evidence="1">TK-2024</strain>
        <tissue evidence="1">Old leaves</tissue>
    </source>
</reference>